<sequence length="399" mass="45456">MSSIRRKLVIVGDGACGKTSLLSVFSHGIFPEFHAPTVFENDVSNIEVDGKMMELELWDTAGQESYDKLRPLSYPNSDVVLMCFSIDIPDSLANVHEKWVPEVRHFCGQSVPLILVGNKIDLRHEKNAMKELSNFNQAPVTIEEGRAMFERIKANAYMECSAKTREGVGDVFETAAKAALETKLYKPRPWFVPIKVYRYREFIMSAVRKKLVIVGDGACGKTCLLYVFSKDEFPETHVPTVFDTYVADVEVDGKMMELALWDTAGQEDYDRLRPLSYPDTHVVLMCFSVDNPDSFENIPEKWAPEIRHFCPNVPIILVGNKKDLRHNENVKRELAIYKRVPISSEEGSVMCERVKAHAYLECSAKTREGVRDVFETAARAALKTKLYKPNKRFQRCRIL</sequence>
<dbReference type="InterPro" id="IPR003578">
    <property type="entry name" value="Small_GTPase_Rho"/>
</dbReference>
<evidence type="ECO:0000256" key="6">
    <source>
        <dbReference type="ARBA" id="ARBA00023134"/>
    </source>
</evidence>
<dbReference type="InterPro" id="IPR001806">
    <property type="entry name" value="Small_GTPase"/>
</dbReference>
<dbReference type="SMART" id="SM00174">
    <property type="entry name" value="RHO"/>
    <property type="match status" value="2"/>
</dbReference>
<reference evidence="11" key="1">
    <citation type="journal article" date="2017" name="bioRxiv">
        <title>Comparative analysis of the genomes of Stylophora pistillata and Acropora digitifera provides evidence for extensive differences between species of corals.</title>
        <authorList>
            <person name="Voolstra C.R."/>
            <person name="Li Y."/>
            <person name="Liew Y.J."/>
            <person name="Baumgarten S."/>
            <person name="Zoccola D."/>
            <person name="Flot J.-F."/>
            <person name="Tambutte S."/>
            <person name="Allemand D."/>
            <person name="Aranda M."/>
        </authorList>
    </citation>
    <scope>NUCLEOTIDE SEQUENCE [LARGE SCALE GENOMIC DNA]</scope>
</reference>
<dbReference type="InterPro" id="IPR027417">
    <property type="entry name" value="P-loop_NTPase"/>
</dbReference>
<dbReference type="GO" id="GO:0005525">
    <property type="term" value="F:GTP binding"/>
    <property type="evidence" value="ECO:0007669"/>
    <property type="project" value="UniProtKB-KW"/>
</dbReference>
<keyword evidence="9" id="KW-0636">Prenylation</keyword>
<keyword evidence="7" id="KW-0472">Membrane</keyword>
<dbReference type="SMART" id="SM00173">
    <property type="entry name" value="RAS"/>
    <property type="match status" value="2"/>
</dbReference>
<dbReference type="SUPFAM" id="SSF52540">
    <property type="entry name" value="P-loop containing nucleoside triphosphate hydrolases"/>
    <property type="match status" value="2"/>
</dbReference>
<dbReference type="SMART" id="SM00176">
    <property type="entry name" value="RAN"/>
    <property type="match status" value="1"/>
</dbReference>
<proteinExistence type="inferred from homology"/>
<evidence type="ECO:0000256" key="4">
    <source>
        <dbReference type="ARBA" id="ARBA00022481"/>
    </source>
</evidence>
<dbReference type="InterPro" id="IPR005225">
    <property type="entry name" value="Small_GTP-bd"/>
</dbReference>
<evidence type="ECO:0000256" key="1">
    <source>
        <dbReference type="ARBA" id="ARBA00004342"/>
    </source>
</evidence>
<protein>
    <submittedName>
        <fullName evidence="10">Ras-like GTP-binding protein RHO</fullName>
    </submittedName>
</protein>
<evidence type="ECO:0000256" key="9">
    <source>
        <dbReference type="ARBA" id="ARBA00023289"/>
    </source>
</evidence>
<comment type="caution">
    <text evidence="10">The sequence shown here is derived from an EMBL/GenBank/DDBJ whole genome shotgun (WGS) entry which is preliminary data.</text>
</comment>
<dbReference type="PROSITE" id="PS51419">
    <property type="entry name" value="RAB"/>
    <property type="match status" value="2"/>
</dbReference>
<organism evidence="10 11">
    <name type="scientific">Stylophora pistillata</name>
    <name type="common">Smooth cauliflower coral</name>
    <dbReference type="NCBI Taxonomy" id="50429"/>
    <lineage>
        <taxon>Eukaryota</taxon>
        <taxon>Metazoa</taxon>
        <taxon>Cnidaria</taxon>
        <taxon>Anthozoa</taxon>
        <taxon>Hexacorallia</taxon>
        <taxon>Scleractinia</taxon>
        <taxon>Astrocoeniina</taxon>
        <taxon>Pocilloporidae</taxon>
        <taxon>Stylophora</taxon>
    </lineage>
</organism>
<dbReference type="PROSITE" id="PS51421">
    <property type="entry name" value="RAS"/>
    <property type="match status" value="2"/>
</dbReference>
<comment type="similarity">
    <text evidence="2">Belongs to the small GTPase superfamily. Rho family.</text>
</comment>
<dbReference type="GO" id="GO:0005886">
    <property type="term" value="C:plasma membrane"/>
    <property type="evidence" value="ECO:0007669"/>
    <property type="project" value="UniProtKB-SubCell"/>
</dbReference>
<dbReference type="FunFam" id="3.40.50.300:FF:000095">
    <property type="entry name" value="Rho-related GTP-binding protein RhoC"/>
    <property type="match status" value="1"/>
</dbReference>
<keyword evidence="5" id="KW-0547">Nucleotide-binding</keyword>
<evidence type="ECO:0000256" key="8">
    <source>
        <dbReference type="ARBA" id="ARBA00023288"/>
    </source>
</evidence>
<dbReference type="SMART" id="SM00175">
    <property type="entry name" value="RAB"/>
    <property type="match status" value="2"/>
</dbReference>
<evidence type="ECO:0000313" key="10">
    <source>
        <dbReference type="EMBL" id="PFX29363.1"/>
    </source>
</evidence>
<dbReference type="PRINTS" id="PR00449">
    <property type="entry name" value="RASTRNSFRMNG"/>
</dbReference>
<dbReference type="CDD" id="cd01870">
    <property type="entry name" value="RhoA_like"/>
    <property type="match status" value="1"/>
</dbReference>
<dbReference type="GO" id="GO:0007264">
    <property type="term" value="P:small GTPase-mediated signal transduction"/>
    <property type="evidence" value="ECO:0007669"/>
    <property type="project" value="InterPro"/>
</dbReference>
<dbReference type="Proteomes" id="UP000225706">
    <property type="component" value="Unassembled WGS sequence"/>
</dbReference>
<evidence type="ECO:0000256" key="2">
    <source>
        <dbReference type="ARBA" id="ARBA00010142"/>
    </source>
</evidence>
<keyword evidence="6" id="KW-0342">GTP-binding</keyword>
<evidence type="ECO:0000256" key="7">
    <source>
        <dbReference type="ARBA" id="ARBA00023136"/>
    </source>
</evidence>
<dbReference type="Gene3D" id="3.40.50.300">
    <property type="entry name" value="P-loop containing nucleotide triphosphate hydrolases"/>
    <property type="match status" value="2"/>
</dbReference>
<dbReference type="NCBIfam" id="TIGR00231">
    <property type="entry name" value="small_GTP"/>
    <property type="match status" value="2"/>
</dbReference>
<keyword evidence="11" id="KW-1185">Reference proteome</keyword>
<dbReference type="PANTHER" id="PTHR24072">
    <property type="entry name" value="RHO FAMILY GTPASE"/>
    <property type="match status" value="1"/>
</dbReference>
<dbReference type="STRING" id="50429.A0A2B4SJV5"/>
<evidence type="ECO:0000256" key="3">
    <source>
        <dbReference type="ARBA" id="ARBA00022475"/>
    </source>
</evidence>
<keyword evidence="3" id="KW-1003">Cell membrane</keyword>
<keyword evidence="8" id="KW-0449">Lipoprotein</keyword>
<dbReference type="Pfam" id="PF00071">
    <property type="entry name" value="Ras"/>
    <property type="match status" value="2"/>
</dbReference>
<accession>A0A2B4SJV5</accession>
<dbReference type="AlphaFoldDB" id="A0A2B4SJV5"/>
<dbReference type="GO" id="GO:0003924">
    <property type="term" value="F:GTPase activity"/>
    <property type="evidence" value="ECO:0007669"/>
    <property type="project" value="InterPro"/>
</dbReference>
<evidence type="ECO:0000256" key="5">
    <source>
        <dbReference type="ARBA" id="ARBA00022741"/>
    </source>
</evidence>
<dbReference type="PROSITE" id="PS51420">
    <property type="entry name" value="RHO"/>
    <property type="match status" value="2"/>
</dbReference>
<dbReference type="EMBL" id="LSMT01000067">
    <property type="protein sequence ID" value="PFX29363.1"/>
    <property type="molecule type" value="Genomic_DNA"/>
</dbReference>
<dbReference type="FunFam" id="3.40.50.300:FF:000983">
    <property type="entry name" value="Rho family GTPase"/>
    <property type="match status" value="1"/>
</dbReference>
<comment type="subcellular location">
    <subcellularLocation>
        <location evidence="1">Cell membrane</location>
        <topology evidence="1">Lipid-anchor</topology>
        <orientation evidence="1">Cytoplasmic side</orientation>
    </subcellularLocation>
</comment>
<keyword evidence="4" id="KW-0488">Methylation</keyword>
<name>A0A2B4SJV5_STYPI</name>
<evidence type="ECO:0000313" key="11">
    <source>
        <dbReference type="Proteomes" id="UP000225706"/>
    </source>
</evidence>
<gene>
    <name evidence="10" type="primary">RHO</name>
    <name evidence="10" type="ORF">AWC38_SpisGene5890</name>
</gene>
<dbReference type="OrthoDB" id="8830751at2759"/>